<accession>A0AAV5WIT8</accession>
<dbReference type="Proteomes" id="UP001432322">
    <property type="component" value="Unassembled WGS sequence"/>
</dbReference>
<feature type="region of interest" description="Disordered" evidence="1">
    <location>
        <begin position="1"/>
        <end position="53"/>
    </location>
</feature>
<organism evidence="2 3">
    <name type="scientific">Pristionchus fissidentatus</name>
    <dbReference type="NCBI Taxonomy" id="1538716"/>
    <lineage>
        <taxon>Eukaryota</taxon>
        <taxon>Metazoa</taxon>
        <taxon>Ecdysozoa</taxon>
        <taxon>Nematoda</taxon>
        <taxon>Chromadorea</taxon>
        <taxon>Rhabditida</taxon>
        <taxon>Rhabditina</taxon>
        <taxon>Diplogasteromorpha</taxon>
        <taxon>Diplogasteroidea</taxon>
        <taxon>Neodiplogasteridae</taxon>
        <taxon>Pristionchus</taxon>
    </lineage>
</organism>
<feature type="non-terminal residue" evidence="2">
    <location>
        <position position="1"/>
    </location>
</feature>
<protein>
    <submittedName>
        <fullName evidence="2">Uncharacterized protein</fullName>
    </submittedName>
</protein>
<proteinExistence type="predicted"/>
<comment type="caution">
    <text evidence="2">The sequence shown here is derived from an EMBL/GenBank/DDBJ whole genome shotgun (WGS) entry which is preliminary data.</text>
</comment>
<dbReference type="AlphaFoldDB" id="A0AAV5WIT8"/>
<dbReference type="EMBL" id="BTSY01000006">
    <property type="protein sequence ID" value="GMT32191.1"/>
    <property type="molecule type" value="Genomic_DNA"/>
</dbReference>
<feature type="compositionally biased region" description="Polar residues" evidence="1">
    <location>
        <begin position="1"/>
        <end position="22"/>
    </location>
</feature>
<evidence type="ECO:0000313" key="3">
    <source>
        <dbReference type="Proteomes" id="UP001432322"/>
    </source>
</evidence>
<reference evidence="2" key="1">
    <citation type="submission" date="2023-10" db="EMBL/GenBank/DDBJ databases">
        <title>Genome assembly of Pristionchus species.</title>
        <authorList>
            <person name="Yoshida K."/>
            <person name="Sommer R.J."/>
        </authorList>
    </citation>
    <scope>NUCLEOTIDE SEQUENCE</scope>
    <source>
        <strain evidence="2">RS5133</strain>
    </source>
</reference>
<evidence type="ECO:0000256" key="1">
    <source>
        <dbReference type="SAM" id="MobiDB-lite"/>
    </source>
</evidence>
<sequence>LRTTTNSQMATIPSRGTPTLKASTRPKATQVDRTLSKGTQEDNTPANRKSYTSIDLNHNSNREILVVSPRLLCCCVDVVSERLSVITRVSASTFLAPFVSHGASLDKNYTLSVVSRLRKVSSGVVPPSLDDDYVLMM</sequence>
<evidence type="ECO:0000313" key="2">
    <source>
        <dbReference type="EMBL" id="GMT32191.1"/>
    </source>
</evidence>
<feature type="compositionally biased region" description="Polar residues" evidence="1">
    <location>
        <begin position="31"/>
        <end position="53"/>
    </location>
</feature>
<name>A0AAV5WIT8_9BILA</name>
<keyword evidence="3" id="KW-1185">Reference proteome</keyword>
<gene>
    <name evidence="2" type="ORF">PFISCL1PPCAC_23488</name>
</gene>